<protein>
    <recommendedName>
        <fullName evidence="1">Heterokaryon incompatibility domain-containing protein</fullName>
    </recommendedName>
</protein>
<evidence type="ECO:0000259" key="1">
    <source>
        <dbReference type="Pfam" id="PF06985"/>
    </source>
</evidence>
<dbReference type="Pfam" id="PF26639">
    <property type="entry name" value="Het-6_barrel"/>
    <property type="match status" value="1"/>
</dbReference>
<proteinExistence type="predicted"/>
<dbReference type="PANTHER" id="PTHR24148">
    <property type="entry name" value="ANKYRIN REPEAT DOMAIN-CONTAINING PROTEIN 39 HOMOLOG-RELATED"/>
    <property type="match status" value="1"/>
</dbReference>
<comment type="caution">
    <text evidence="2">The sequence shown here is derived from an EMBL/GenBank/DDBJ whole genome shotgun (WGS) entry which is preliminary data.</text>
</comment>
<evidence type="ECO:0000313" key="3">
    <source>
        <dbReference type="Proteomes" id="UP001285441"/>
    </source>
</evidence>
<dbReference type="AlphaFoldDB" id="A0AAE0KES2"/>
<evidence type="ECO:0000313" key="2">
    <source>
        <dbReference type="EMBL" id="KAK3374656.1"/>
    </source>
</evidence>
<dbReference type="Pfam" id="PF06985">
    <property type="entry name" value="HET"/>
    <property type="match status" value="1"/>
</dbReference>
<organism evidence="2 3">
    <name type="scientific">Podospora didyma</name>
    <dbReference type="NCBI Taxonomy" id="330526"/>
    <lineage>
        <taxon>Eukaryota</taxon>
        <taxon>Fungi</taxon>
        <taxon>Dikarya</taxon>
        <taxon>Ascomycota</taxon>
        <taxon>Pezizomycotina</taxon>
        <taxon>Sordariomycetes</taxon>
        <taxon>Sordariomycetidae</taxon>
        <taxon>Sordariales</taxon>
        <taxon>Podosporaceae</taxon>
        <taxon>Podospora</taxon>
    </lineage>
</organism>
<reference evidence="2" key="1">
    <citation type="journal article" date="2023" name="Mol. Phylogenet. Evol.">
        <title>Genome-scale phylogeny and comparative genomics of the fungal order Sordariales.</title>
        <authorList>
            <person name="Hensen N."/>
            <person name="Bonometti L."/>
            <person name="Westerberg I."/>
            <person name="Brannstrom I.O."/>
            <person name="Guillou S."/>
            <person name="Cros-Aarteil S."/>
            <person name="Calhoun S."/>
            <person name="Haridas S."/>
            <person name="Kuo A."/>
            <person name="Mondo S."/>
            <person name="Pangilinan J."/>
            <person name="Riley R."/>
            <person name="LaButti K."/>
            <person name="Andreopoulos B."/>
            <person name="Lipzen A."/>
            <person name="Chen C."/>
            <person name="Yan M."/>
            <person name="Daum C."/>
            <person name="Ng V."/>
            <person name="Clum A."/>
            <person name="Steindorff A."/>
            <person name="Ohm R.A."/>
            <person name="Martin F."/>
            <person name="Silar P."/>
            <person name="Natvig D.O."/>
            <person name="Lalanne C."/>
            <person name="Gautier V."/>
            <person name="Ament-Velasquez S.L."/>
            <person name="Kruys A."/>
            <person name="Hutchinson M.I."/>
            <person name="Powell A.J."/>
            <person name="Barry K."/>
            <person name="Miller A.N."/>
            <person name="Grigoriev I.V."/>
            <person name="Debuchy R."/>
            <person name="Gladieux P."/>
            <person name="Hiltunen Thoren M."/>
            <person name="Johannesson H."/>
        </authorList>
    </citation>
    <scope>NUCLEOTIDE SEQUENCE</scope>
    <source>
        <strain evidence="2">CBS 232.78</strain>
    </source>
</reference>
<feature type="domain" description="Heterokaryon incompatibility" evidence="1">
    <location>
        <begin position="58"/>
        <end position="213"/>
    </location>
</feature>
<reference evidence="2" key="2">
    <citation type="submission" date="2023-06" db="EMBL/GenBank/DDBJ databases">
        <authorList>
            <consortium name="Lawrence Berkeley National Laboratory"/>
            <person name="Haridas S."/>
            <person name="Hensen N."/>
            <person name="Bonometti L."/>
            <person name="Westerberg I."/>
            <person name="Brannstrom I.O."/>
            <person name="Guillou S."/>
            <person name="Cros-Aarteil S."/>
            <person name="Calhoun S."/>
            <person name="Kuo A."/>
            <person name="Mondo S."/>
            <person name="Pangilinan J."/>
            <person name="Riley R."/>
            <person name="LaButti K."/>
            <person name="Andreopoulos B."/>
            <person name="Lipzen A."/>
            <person name="Chen C."/>
            <person name="Yanf M."/>
            <person name="Daum C."/>
            <person name="Ng V."/>
            <person name="Clum A."/>
            <person name="Steindorff A."/>
            <person name="Ohm R."/>
            <person name="Martin F."/>
            <person name="Silar P."/>
            <person name="Natvig D."/>
            <person name="Lalanne C."/>
            <person name="Gautier V."/>
            <person name="Ament-velasquez S.L."/>
            <person name="Kruys A."/>
            <person name="Hutchinson M.I."/>
            <person name="Powell A.J."/>
            <person name="Barry K."/>
            <person name="Miller A.N."/>
            <person name="Grigoriev I.V."/>
            <person name="Debuchy R."/>
            <person name="Gladieux P."/>
            <person name="Thoren M.H."/>
            <person name="Johannesson H."/>
        </authorList>
    </citation>
    <scope>NUCLEOTIDE SEQUENCE</scope>
    <source>
        <strain evidence="2">CBS 232.78</strain>
    </source>
</reference>
<dbReference type="InterPro" id="IPR010730">
    <property type="entry name" value="HET"/>
</dbReference>
<dbReference type="Proteomes" id="UP001285441">
    <property type="component" value="Unassembled WGS sequence"/>
</dbReference>
<dbReference type="EMBL" id="JAULSW010000007">
    <property type="protein sequence ID" value="KAK3374656.1"/>
    <property type="molecule type" value="Genomic_DNA"/>
</dbReference>
<dbReference type="InterPro" id="IPR052895">
    <property type="entry name" value="HetReg/Transcr_Mod"/>
</dbReference>
<name>A0AAE0KES2_9PEZI</name>
<sequence length="581" mass="65672">MGNEESKVSEKGLQYKTLKTRKNQIRLIKFEPRCQRPEEARRLNLSLHTVSLDEKPAYHCLSYVWGEPEFIWPVSVDGSLVHITPTLGQALNQLEHENLQALWADGICIDQRDVAECEARLLTAMGLLNTTGVRVFRSLTVAYINYLFQAIRKAGSDVVDPETQTELMHFRDAIKLADDHDTRDAFAIDASHRMLTRDAIAEIQEGRIWIVQELVEPDVVILRCGSTSARLDHLHSVRNFVFLAGHTKQDLIPRVDDFPARSKRLHTCLTNPANSLHFFASVRQNRYTDIKSVESWDTIHAMLRQCWQLKSTINLDKVYGLMNVSGDASELRDLVSYEKTKGQYKKSMGQLGMEVMRMTLTRHGLKHLQEGLCFYYPMDPEAPPDETEYTVLSPEIACKQFRASSGYSHKVSASDFGPSNPRLPVNDILRVPCRMIGEIKRICDLSTRTWAEDAEDYEMAQLAMGHAIINEVESFFDQDTTWSPCYTASRCDTGYVGLGPRQTLEGDRVVIFPDVDVPYVLRPCEGGFKILGQAYVLGIMNGEILGDGPTGKSRQIDGEHGRLPVCWVCSIGLTCQQQLPK</sequence>
<dbReference type="PANTHER" id="PTHR24148:SF64">
    <property type="entry name" value="HETEROKARYON INCOMPATIBILITY DOMAIN-CONTAINING PROTEIN"/>
    <property type="match status" value="1"/>
</dbReference>
<accession>A0AAE0KES2</accession>
<keyword evidence="3" id="KW-1185">Reference proteome</keyword>
<gene>
    <name evidence="2" type="ORF">B0H63DRAFT_525954</name>
</gene>